<dbReference type="InterPro" id="IPR001623">
    <property type="entry name" value="DnaJ_domain"/>
</dbReference>
<reference evidence="5" key="1">
    <citation type="submission" date="2021-12" db="EMBL/GenBank/DDBJ databases">
        <authorList>
            <person name="King R."/>
        </authorList>
    </citation>
    <scope>NUCLEOTIDE SEQUENCE</scope>
</reference>
<dbReference type="PANTHER" id="PTHR44144">
    <property type="entry name" value="DNAJ HOMOLOG SUBFAMILY C MEMBER 9"/>
    <property type="match status" value="1"/>
</dbReference>
<feature type="region of interest" description="Disordered" evidence="3">
    <location>
        <begin position="250"/>
        <end position="269"/>
    </location>
</feature>
<dbReference type="InterPro" id="IPR036869">
    <property type="entry name" value="J_dom_sf"/>
</dbReference>
<dbReference type="Proteomes" id="UP001152759">
    <property type="component" value="Chromosome 8"/>
</dbReference>
<evidence type="ECO:0000313" key="5">
    <source>
        <dbReference type="EMBL" id="CAH0394151.1"/>
    </source>
</evidence>
<gene>
    <name evidence="5" type="ORF">BEMITA_LOCUS12481</name>
</gene>
<proteinExistence type="predicted"/>
<keyword evidence="6" id="KW-1185">Reference proteome</keyword>
<dbReference type="Gene3D" id="1.10.287.110">
    <property type="entry name" value="DnaJ domain"/>
    <property type="match status" value="1"/>
</dbReference>
<accession>A0A9P0AJ35</accession>
<dbReference type="GO" id="GO:0005634">
    <property type="term" value="C:nucleus"/>
    <property type="evidence" value="ECO:0007669"/>
    <property type="project" value="TreeGrafter"/>
</dbReference>
<evidence type="ECO:0000313" key="6">
    <source>
        <dbReference type="Proteomes" id="UP001152759"/>
    </source>
</evidence>
<protein>
    <recommendedName>
        <fullName evidence="4">J domain-containing protein</fullName>
    </recommendedName>
</protein>
<name>A0A9P0AJ35_BEMTA</name>
<dbReference type="AlphaFoldDB" id="A0A9P0AJ35"/>
<keyword evidence="1" id="KW-0597">Phosphoprotein</keyword>
<dbReference type="EMBL" id="OU963869">
    <property type="protein sequence ID" value="CAH0394151.1"/>
    <property type="molecule type" value="Genomic_DNA"/>
</dbReference>
<dbReference type="PRINTS" id="PR00625">
    <property type="entry name" value="JDOMAIN"/>
</dbReference>
<dbReference type="FunFam" id="1.10.287.110:FF:000035">
    <property type="entry name" value="DnaJ homolog subfamily C member 9"/>
    <property type="match status" value="1"/>
</dbReference>
<dbReference type="CDD" id="cd06257">
    <property type="entry name" value="DnaJ"/>
    <property type="match status" value="1"/>
</dbReference>
<dbReference type="PANTHER" id="PTHR44144:SF1">
    <property type="entry name" value="DNAJ HOMOLOG SUBFAMILY C MEMBER 9"/>
    <property type="match status" value="1"/>
</dbReference>
<organism evidence="5 6">
    <name type="scientific">Bemisia tabaci</name>
    <name type="common">Sweetpotato whitefly</name>
    <name type="synonym">Aleurodes tabaci</name>
    <dbReference type="NCBI Taxonomy" id="7038"/>
    <lineage>
        <taxon>Eukaryota</taxon>
        <taxon>Metazoa</taxon>
        <taxon>Ecdysozoa</taxon>
        <taxon>Arthropoda</taxon>
        <taxon>Hexapoda</taxon>
        <taxon>Insecta</taxon>
        <taxon>Pterygota</taxon>
        <taxon>Neoptera</taxon>
        <taxon>Paraneoptera</taxon>
        <taxon>Hemiptera</taxon>
        <taxon>Sternorrhyncha</taxon>
        <taxon>Aleyrodoidea</taxon>
        <taxon>Aleyrodidae</taxon>
        <taxon>Aleyrodinae</taxon>
        <taxon>Bemisia</taxon>
    </lineage>
</organism>
<dbReference type="GO" id="GO:0005737">
    <property type="term" value="C:cytoplasm"/>
    <property type="evidence" value="ECO:0007669"/>
    <property type="project" value="TreeGrafter"/>
</dbReference>
<dbReference type="GO" id="GO:0031072">
    <property type="term" value="F:heat shock protein binding"/>
    <property type="evidence" value="ECO:0007669"/>
    <property type="project" value="TreeGrafter"/>
</dbReference>
<evidence type="ECO:0000256" key="1">
    <source>
        <dbReference type="ARBA" id="ARBA00022553"/>
    </source>
</evidence>
<feature type="domain" description="J" evidence="4">
    <location>
        <begin position="16"/>
        <end position="83"/>
    </location>
</feature>
<dbReference type="Pfam" id="PF00226">
    <property type="entry name" value="DnaJ"/>
    <property type="match status" value="1"/>
</dbReference>
<dbReference type="SMART" id="SM00271">
    <property type="entry name" value="DnaJ"/>
    <property type="match status" value="1"/>
</dbReference>
<evidence type="ECO:0000259" key="4">
    <source>
        <dbReference type="PROSITE" id="PS50076"/>
    </source>
</evidence>
<feature type="coiled-coil region" evidence="2">
    <location>
        <begin position="190"/>
        <end position="217"/>
    </location>
</feature>
<dbReference type="Pfam" id="PF23302">
    <property type="entry name" value="HTH_DNAJC9"/>
    <property type="match status" value="1"/>
</dbReference>
<feature type="coiled-coil region" evidence="2">
    <location>
        <begin position="110"/>
        <end position="137"/>
    </location>
</feature>
<evidence type="ECO:0000256" key="2">
    <source>
        <dbReference type="SAM" id="Coils"/>
    </source>
</evidence>
<dbReference type="SUPFAM" id="SSF46565">
    <property type="entry name" value="Chaperone J-domain"/>
    <property type="match status" value="1"/>
</dbReference>
<dbReference type="InterPro" id="IPR052594">
    <property type="entry name" value="J_domain-containing_protein"/>
</dbReference>
<evidence type="ECO:0000256" key="3">
    <source>
        <dbReference type="SAM" id="MobiDB-lite"/>
    </source>
</evidence>
<dbReference type="OrthoDB" id="110024at2759"/>
<dbReference type="KEGG" id="btab:109043246"/>
<keyword evidence="2" id="KW-0175">Coiled coil</keyword>
<sequence length="269" mass="31360">MPGLFECCKKFFGTDNLYEVLKISKSASDKEVKKAYHKLSLLVHPDRVEESQKEEATEKFKVLGHIHKILSDREKRATYDDTGCVDEDDDGFTKFNDLESWSEYWRSLFKEITIEDINNYEKEYKGSEMEIYDLKKAYVNSKGDMDFILEAVPFTNTYEEPRLREIVQKLVDAEEVEYYENFFNEPDSKREKRKRKYEKEAKEAEKLEKRLSAGKAKRSSSGELDLFQAIRGRQNARAAQQDSFLDRLAAKYASPDSDSGKKKAGRKAK</sequence>
<dbReference type="InterPro" id="IPR056453">
    <property type="entry name" value="HTH_DNAJC9"/>
</dbReference>
<dbReference type="PROSITE" id="PS50076">
    <property type="entry name" value="DNAJ_2"/>
    <property type="match status" value="1"/>
</dbReference>